<reference evidence="2" key="2">
    <citation type="submission" date="2025-09" db="UniProtKB">
        <authorList>
            <consortium name="Ensembl"/>
        </authorList>
    </citation>
    <scope>IDENTIFICATION</scope>
</reference>
<dbReference type="AlphaFoldDB" id="A0A8C6FUH0"/>
<proteinExistence type="predicted"/>
<dbReference type="Ensembl" id="ENSMMST00000032204.1">
    <property type="protein sequence ID" value="ENSMMSP00000029245.1"/>
    <property type="gene ID" value="ENSMMSG00000021831.1"/>
</dbReference>
<evidence type="ECO:0000256" key="1">
    <source>
        <dbReference type="SAM" id="Coils"/>
    </source>
</evidence>
<protein>
    <submittedName>
        <fullName evidence="2">Abelson helper integration site 1</fullName>
    </submittedName>
</protein>
<dbReference type="GeneTree" id="ENSGT00940000156509"/>
<keyword evidence="3" id="KW-1185">Reference proteome</keyword>
<dbReference type="Proteomes" id="UP000694544">
    <property type="component" value="Unplaced"/>
</dbReference>
<feature type="coiled-coil region" evidence="1">
    <location>
        <begin position="16"/>
        <end position="43"/>
    </location>
</feature>
<organism evidence="2 3">
    <name type="scientific">Moschus moschiferus</name>
    <name type="common">Siberian musk deer</name>
    <name type="synonym">Moschus sibiricus</name>
    <dbReference type="NCBI Taxonomy" id="68415"/>
    <lineage>
        <taxon>Eukaryota</taxon>
        <taxon>Metazoa</taxon>
        <taxon>Chordata</taxon>
        <taxon>Craniata</taxon>
        <taxon>Vertebrata</taxon>
        <taxon>Euteleostomi</taxon>
        <taxon>Mammalia</taxon>
        <taxon>Eutheria</taxon>
        <taxon>Laurasiatheria</taxon>
        <taxon>Artiodactyla</taxon>
        <taxon>Ruminantia</taxon>
        <taxon>Pecora</taxon>
        <taxon>Moschidae</taxon>
        <taxon>Moschus</taxon>
    </lineage>
</organism>
<keyword evidence="1" id="KW-0175">Coiled coil</keyword>
<evidence type="ECO:0000313" key="3">
    <source>
        <dbReference type="Proteomes" id="UP000694544"/>
    </source>
</evidence>
<sequence length="55" mass="6413">MPTVESEAKVKTKVRFEELLKAHNDLIRERKKLKKKIARSGEKISNQGKSMVFKK</sequence>
<evidence type="ECO:0000313" key="2">
    <source>
        <dbReference type="Ensembl" id="ENSMMSP00000029245.1"/>
    </source>
</evidence>
<gene>
    <name evidence="2" type="primary">AHI1</name>
</gene>
<name>A0A8C6FUH0_MOSMO</name>
<reference evidence="2" key="1">
    <citation type="submission" date="2025-08" db="UniProtKB">
        <authorList>
            <consortium name="Ensembl"/>
        </authorList>
    </citation>
    <scope>IDENTIFICATION</scope>
</reference>
<accession>A0A8C6FUH0</accession>